<accession>A0A354M2H7</accession>
<dbReference type="InterPro" id="IPR036737">
    <property type="entry name" value="OmpA-like_sf"/>
</dbReference>
<dbReference type="RefSeq" id="WP_122304039.1">
    <property type="nucleotide sequence ID" value="NZ_DBFJMN010000320.1"/>
</dbReference>
<dbReference type="Proteomes" id="UP000262954">
    <property type="component" value="Unassembled WGS sequence"/>
</dbReference>
<protein>
    <recommendedName>
        <fullName evidence="3">OmpA-like domain-containing protein</fullName>
    </recommendedName>
</protein>
<feature type="domain" description="OmpA-like" evidence="3">
    <location>
        <begin position="301"/>
        <end position="413"/>
    </location>
</feature>
<evidence type="ECO:0000259" key="3">
    <source>
        <dbReference type="PROSITE" id="PS51123"/>
    </source>
</evidence>
<dbReference type="Gene3D" id="3.30.1330.60">
    <property type="entry name" value="OmpA-like domain"/>
    <property type="match status" value="1"/>
</dbReference>
<dbReference type="PANTHER" id="PTHR30329:SF21">
    <property type="entry name" value="LIPOPROTEIN YIAD-RELATED"/>
    <property type="match status" value="1"/>
</dbReference>
<name>A0A354M2H7_9BACT</name>
<dbReference type="InterPro" id="IPR006665">
    <property type="entry name" value="OmpA-like"/>
</dbReference>
<dbReference type="PROSITE" id="PS51123">
    <property type="entry name" value="OMPA_2"/>
    <property type="match status" value="1"/>
</dbReference>
<feature type="chain" id="PRO_5016602391" description="OmpA-like domain-containing protein" evidence="2">
    <location>
        <begin position="24"/>
        <end position="413"/>
    </location>
</feature>
<comment type="caution">
    <text evidence="4">The sequence shown here is derived from an EMBL/GenBank/DDBJ whole genome shotgun (WGS) entry which is preliminary data.</text>
</comment>
<dbReference type="AlphaFoldDB" id="A0A354M2H7"/>
<dbReference type="SUPFAM" id="SSF103088">
    <property type="entry name" value="OmpA-like"/>
    <property type="match status" value="1"/>
</dbReference>
<organism evidence="4 5">
    <name type="scientific">Coprobacter fastidiosus</name>
    <dbReference type="NCBI Taxonomy" id="1099853"/>
    <lineage>
        <taxon>Bacteria</taxon>
        <taxon>Pseudomonadati</taxon>
        <taxon>Bacteroidota</taxon>
        <taxon>Bacteroidia</taxon>
        <taxon>Bacteroidales</taxon>
        <taxon>Barnesiellaceae</taxon>
        <taxon>Coprobacter</taxon>
    </lineage>
</organism>
<reference evidence="4 5" key="1">
    <citation type="journal article" date="2018" name="Nat. Biotechnol.">
        <title>A standardized bacterial taxonomy based on genome phylogeny substantially revises the tree of life.</title>
        <authorList>
            <person name="Parks D.H."/>
            <person name="Chuvochina M."/>
            <person name="Waite D.W."/>
            <person name="Rinke C."/>
            <person name="Skarshewski A."/>
            <person name="Chaumeil P.A."/>
            <person name="Hugenholtz P."/>
        </authorList>
    </citation>
    <scope>NUCLEOTIDE SEQUENCE [LARGE SCALE GENOMIC DNA]</scope>
    <source>
        <strain evidence="4">UBA11482</strain>
    </source>
</reference>
<dbReference type="Pfam" id="PF00691">
    <property type="entry name" value="OmpA"/>
    <property type="match status" value="1"/>
</dbReference>
<feature type="signal peptide" evidence="2">
    <location>
        <begin position="1"/>
        <end position="23"/>
    </location>
</feature>
<evidence type="ECO:0000313" key="5">
    <source>
        <dbReference type="Proteomes" id="UP000262954"/>
    </source>
</evidence>
<dbReference type="EMBL" id="DNWC01000090">
    <property type="protein sequence ID" value="HBJ08716.1"/>
    <property type="molecule type" value="Genomic_DNA"/>
</dbReference>
<sequence>MKKINKYIIVCMLFSFCLSNTVAQTKGNISDIRSNWYIEVGAGAQVLFSADASKLSFGDRITPSISVAGGKWFSPYWGTRVQVQGYSFNGNSTTNGLYLGNPLNNGLIYGSNDPVRSESVIRPDGSYRHYLRYMNMHVDFQISLANLIGGYKPERKWDIIPAAGIGYAHTFAYKGTPKTNVISTNFSLMGKYKLPKGFDLNLEVQSALFPDQFDGRITGKMYENNCAVMLGMTYNFGSRGFAVTGNPSRHKHRAARGSRKVRYVQIINPEAAERKIEVIRTVNDTVYVNKEVKVREEVPVRSNEQIMLGSILFDINKTMPMQGQEITFVNIAKFMSDYPEAKIRLAGYADQQTGTPQYNLKLSTKRGISVKDILVKKYNIDRKRIEVQGVGTDAQPYERDKWNRVVIVTAVDF</sequence>
<dbReference type="PANTHER" id="PTHR30329">
    <property type="entry name" value="STATOR ELEMENT OF FLAGELLAR MOTOR COMPLEX"/>
    <property type="match status" value="1"/>
</dbReference>
<evidence type="ECO:0000256" key="2">
    <source>
        <dbReference type="SAM" id="SignalP"/>
    </source>
</evidence>
<dbReference type="InterPro" id="IPR050330">
    <property type="entry name" value="Bact_OuterMem_StrucFunc"/>
</dbReference>
<dbReference type="CDD" id="cd07185">
    <property type="entry name" value="OmpA_C-like"/>
    <property type="match status" value="1"/>
</dbReference>
<dbReference type="GO" id="GO:0016020">
    <property type="term" value="C:membrane"/>
    <property type="evidence" value="ECO:0007669"/>
    <property type="project" value="UniProtKB-UniRule"/>
</dbReference>
<evidence type="ECO:0000256" key="1">
    <source>
        <dbReference type="PROSITE-ProRule" id="PRU00473"/>
    </source>
</evidence>
<dbReference type="InterPro" id="IPR011250">
    <property type="entry name" value="OMP/PagP_B-barrel"/>
</dbReference>
<dbReference type="SUPFAM" id="SSF56925">
    <property type="entry name" value="OMPA-like"/>
    <property type="match status" value="1"/>
</dbReference>
<proteinExistence type="predicted"/>
<gene>
    <name evidence="4" type="ORF">DDY73_06885</name>
</gene>
<evidence type="ECO:0000313" key="4">
    <source>
        <dbReference type="EMBL" id="HBJ08716.1"/>
    </source>
</evidence>
<keyword evidence="1" id="KW-0472">Membrane</keyword>
<keyword evidence="2" id="KW-0732">Signal</keyword>